<protein>
    <submittedName>
        <fullName evidence="3">Uncharacterized conserved protein YndB, AHSA1/START domain</fullName>
    </submittedName>
</protein>
<dbReference type="RefSeq" id="WP_175500700.1">
    <property type="nucleotide sequence ID" value="NZ_FOYO01000001.1"/>
</dbReference>
<dbReference type="AlphaFoldDB" id="A0A1I6HEZ9"/>
<reference evidence="4" key="1">
    <citation type="submission" date="2016-10" db="EMBL/GenBank/DDBJ databases">
        <authorList>
            <person name="Varghese N."/>
            <person name="Submissions S."/>
        </authorList>
    </citation>
    <scope>NUCLEOTIDE SEQUENCE [LARGE SCALE GENOMIC DNA]</scope>
    <source>
        <strain evidence="4">DSM 26921</strain>
    </source>
</reference>
<evidence type="ECO:0000259" key="2">
    <source>
        <dbReference type="Pfam" id="PF08327"/>
    </source>
</evidence>
<dbReference type="Proteomes" id="UP000199658">
    <property type="component" value="Unassembled WGS sequence"/>
</dbReference>
<gene>
    <name evidence="3" type="ORF">SAMN04488002_2919</name>
</gene>
<accession>A0A1I6HEZ9</accession>
<dbReference type="SUPFAM" id="SSF55961">
    <property type="entry name" value="Bet v1-like"/>
    <property type="match status" value="1"/>
</dbReference>
<dbReference type="EMBL" id="FOYO01000001">
    <property type="protein sequence ID" value="SFR52954.1"/>
    <property type="molecule type" value="Genomic_DNA"/>
</dbReference>
<comment type="similarity">
    <text evidence="1">Belongs to the AHA1 family.</text>
</comment>
<dbReference type="Gene3D" id="3.30.530.20">
    <property type="match status" value="1"/>
</dbReference>
<dbReference type="Pfam" id="PF08327">
    <property type="entry name" value="AHSA1"/>
    <property type="match status" value="1"/>
</dbReference>
<dbReference type="InterPro" id="IPR023393">
    <property type="entry name" value="START-like_dom_sf"/>
</dbReference>
<keyword evidence="4" id="KW-1185">Reference proteome</keyword>
<feature type="domain" description="Activator of Hsp90 ATPase homologue 1/2-like C-terminal" evidence="2">
    <location>
        <begin position="17"/>
        <end position="124"/>
    </location>
</feature>
<organism evidence="3 4">
    <name type="scientific">Litoreibacter janthinus</name>
    <dbReference type="NCBI Taxonomy" id="670154"/>
    <lineage>
        <taxon>Bacteria</taxon>
        <taxon>Pseudomonadati</taxon>
        <taxon>Pseudomonadota</taxon>
        <taxon>Alphaproteobacteria</taxon>
        <taxon>Rhodobacterales</taxon>
        <taxon>Roseobacteraceae</taxon>
        <taxon>Litoreibacter</taxon>
    </lineage>
</organism>
<proteinExistence type="inferred from homology"/>
<evidence type="ECO:0000256" key="1">
    <source>
        <dbReference type="ARBA" id="ARBA00006817"/>
    </source>
</evidence>
<dbReference type="STRING" id="670154.SAMN04488002_2919"/>
<evidence type="ECO:0000313" key="4">
    <source>
        <dbReference type="Proteomes" id="UP000199658"/>
    </source>
</evidence>
<evidence type="ECO:0000313" key="3">
    <source>
        <dbReference type="EMBL" id="SFR52954.1"/>
    </source>
</evidence>
<sequence length="175" mass="19203">MTDPKYAKANVNRTLINAPIETVWSTLVATDKALPFFFGSMCQTAEGLKPGARYRMVHPNKKIAMVVGEVIAFDPPHLYSHTFQMTNIDEPPCKVTYELTPKDGGTEFSLTIENAIEGGKLLKEMVSAQGFIGSNLKALCETGKPAFTGRMVGILSPIFGLLAKKGQRIENWPLK</sequence>
<name>A0A1I6HEZ9_9RHOB</name>
<dbReference type="InterPro" id="IPR013538">
    <property type="entry name" value="ASHA1/2-like_C"/>
</dbReference>